<evidence type="ECO:0000256" key="2">
    <source>
        <dbReference type="ARBA" id="ARBA00023002"/>
    </source>
</evidence>
<dbReference type="InterPro" id="IPR002225">
    <property type="entry name" value="3Beta_OHSteriod_DH/Estase"/>
</dbReference>
<dbReference type="GO" id="GO:0006694">
    <property type="term" value="P:steroid biosynthetic process"/>
    <property type="evidence" value="ECO:0007669"/>
    <property type="project" value="InterPro"/>
</dbReference>
<gene>
    <name evidence="4" type="ORF">dnl_18040</name>
</gene>
<reference evidence="4" key="1">
    <citation type="journal article" date="2021" name="Microb. Physiol.">
        <title>Proteogenomic Insights into the Physiology of Marine, Sulfate-Reducing, Filamentous Desulfonema limicola and Desulfonema magnum.</title>
        <authorList>
            <person name="Schnaars V."/>
            <person name="Wohlbrand L."/>
            <person name="Scheve S."/>
            <person name="Hinrichs C."/>
            <person name="Reinhardt R."/>
            <person name="Rabus R."/>
        </authorList>
    </citation>
    <scope>NUCLEOTIDE SEQUENCE</scope>
    <source>
        <strain evidence="4">5ac10</strain>
    </source>
</reference>
<dbReference type="GO" id="GO:0016616">
    <property type="term" value="F:oxidoreductase activity, acting on the CH-OH group of donors, NAD or NADP as acceptor"/>
    <property type="evidence" value="ECO:0007669"/>
    <property type="project" value="InterPro"/>
</dbReference>
<protein>
    <submittedName>
        <fullName evidence="4">3-beta hydroxysteroid dehydrogenase/isomerase</fullName>
    </submittedName>
</protein>
<accession>A0A975B6B4</accession>
<dbReference type="PANTHER" id="PTHR43245">
    <property type="entry name" value="BIFUNCTIONAL POLYMYXIN RESISTANCE PROTEIN ARNA"/>
    <property type="match status" value="1"/>
</dbReference>
<keyword evidence="5" id="KW-1185">Reference proteome</keyword>
<comment type="similarity">
    <text evidence="1">Belongs to the 3-beta-HSD family.</text>
</comment>
<evidence type="ECO:0000256" key="1">
    <source>
        <dbReference type="ARBA" id="ARBA00009219"/>
    </source>
</evidence>
<evidence type="ECO:0000313" key="4">
    <source>
        <dbReference type="EMBL" id="QTA79532.1"/>
    </source>
</evidence>
<organism evidence="4 5">
    <name type="scientific">Desulfonema limicola</name>
    <dbReference type="NCBI Taxonomy" id="45656"/>
    <lineage>
        <taxon>Bacteria</taxon>
        <taxon>Pseudomonadati</taxon>
        <taxon>Thermodesulfobacteriota</taxon>
        <taxon>Desulfobacteria</taxon>
        <taxon>Desulfobacterales</taxon>
        <taxon>Desulfococcaceae</taxon>
        <taxon>Desulfonema</taxon>
    </lineage>
</organism>
<dbReference type="Gene3D" id="3.40.50.720">
    <property type="entry name" value="NAD(P)-binding Rossmann-like Domain"/>
    <property type="match status" value="1"/>
</dbReference>
<dbReference type="InterPro" id="IPR050177">
    <property type="entry name" value="Lipid_A_modif_metabolic_enz"/>
</dbReference>
<dbReference type="PANTHER" id="PTHR43245:SF51">
    <property type="entry name" value="SHORT CHAIN DEHYDROGENASE_REDUCTASE FAMILY 42E, MEMBER 2"/>
    <property type="match status" value="1"/>
</dbReference>
<dbReference type="Proteomes" id="UP000663720">
    <property type="component" value="Chromosome"/>
</dbReference>
<sequence length="323" mass="35580">MVTGGGGFLGTAIIRQLVKKSKNIKSFSRNFYPGPASLGVEQIQGDIKDKNAVETALKDVDLVFHTAAKPGIWGDYSDYYNTNVKGTINIISGCLKHDIPLIHTSSPSVIFNGTDMEGINESVPCASKFHAPYPKTKALAEQEVIKSTRHGLKSIILRPHLIWGPGDNHLVPRILKGAKSLRIVGNGKNLVDTVYIDNAADAHILAAEKLETCPYLSGNIYFISQDEPVYLWDMVNAILKAGGRPCIKKSISTKTAFAIGTIIEFLYKLFNIKSEPKMTRFLAAELSTAHWFDISAAKNDLGYYPKISTQEGLNRLKSWLQEN</sequence>
<dbReference type="Pfam" id="PF01073">
    <property type="entry name" value="3Beta_HSD"/>
    <property type="match status" value="1"/>
</dbReference>
<dbReference type="InterPro" id="IPR036291">
    <property type="entry name" value="NAD(P)-bd_dom_sf"/>
</dbReference>
<dbReference type="KEGG" id="dli:dnl_18040"/>
<evidence type="ECO:0000313" key="5">
    <source>
        <dbReference type="Proteomes" id="UP000663720"/>
    </source>
</evidence>
<dbReference type="EMBL" id="CP061799">
    <property type="protein sequence ID" value="QTA79532.1"/>
    <property type="molecule type" value="Genomic_DNA"/>
</dbReference>
<keyword evidence="2" id="KW-0560">Oxidoreductase</keyword>
<proteinExistence type="inferred from homology"/>
<dbReference type="SUPFAM" id="SSF51735">
    <property type="entry name" value="NAD(P)-binding Rossmann-fold domains"/>
    <property type="match status" value="1"/>
</dbReference>
<feature type="domain" description="3-beta hydroxysteroid dehydrogenase/isomerase" evidence="3">
    <location>
        <begin position="1"/>
        <end position="243"/>
    </location>
</feature>
<dbReference type="AlphaFoldDB" id="A0A975B6B4"/>
<name>A0A975B6B4_9BACT</name>
<evidence type="ECO:0000259" key="3">
    <source>
        <dbReference type="Pfam" id="PF01073"/>
    </source>
</evidence>